<dbReference type="GO" id="GO:0016020">
    <property type="term" value="C:membrane"/>
    <property type="evidence" value="ECO:0007669"/>
    <property type="project" value="UniProtKB-SubCell"/>
</dbReference>
<protein>
    <recommendedName>
        <fullName evidence="6">Cation efflux protein transmembrane domain-containing protein</fullName>
    </recommendedName>
</protein>
<keyword evidence="5" id="KW-0472">Membrane</keyword>
<dbReference type="PANTHER" id="PTHR43840:SF13">
    <property type="entry name" value="CATION EFFLUX PROTEIN CYTOPLASMIC DOMAIN-CONTAINING PROTEIN"/>
    <property type="match status" value="1"/>
</dbReference>
<reference evidence="7" key="1">
    <citation type="submission" date="2023-02" db="EMBL/GenBank/DDBJ databases">
        <title>Genome of toxic invasive species Heracleum sosnowskyi carries increased number of genes despite the absence of recent whole-genome duplications.</title>
        <authorList>
            <person name="Schelkunov M."/>
            <person name="Shtratnikova V."/>
            <person name="Makarenko M."/>
            <person name="Klepikova A."/>
            <person name="Omelchenko D."/>
            <person name="Novikova G."/>
            <person name="Obukhova E."/>
            <person name="Bogdanov V."/>
            <person name="Penin A."/>
            <person name="Logacheva M."/>
        </authorList>
    </citation>
    <scope>NUCLEOTIDE SEQUENCE</scope>
    <source>
        <strain evidence="7">Hsosn_3</strain>
        <tissue evidence="7">Leaf</tissue>
    </source>
</reference>
<gene>
    <name evidence="7" type="ORF">POM88_019148</name>
</gene>
<evidence type="ECO:0000256" key="3">
    <source>
        <dbReference type="ARBA" id="ARBA00022692"/>
    </source>
</evidence>
<dbReference type="SUPFAM" id="SSF161111">
    <property type="entry name" value="Cation efflux protein transmembrane domain-like"/>
    <property type="match status" value="1"/>
</dbReference>
<evidence type="ECO:0000259" key="6">
    <source>
        <dbReference type="Pfam" id="PF01545"/>
    </source>
</evidence>
<evidence type="ECO:0000256" key="1">
    <source>
        <dbReference type="ARBA" id="ARBA00004141"/>
    </source>
</evidence>
<evidence type="ECO:0000256" key="5">
    <source>
        <dbReference type="ARBA" id="ARBA00023136"/>
    </source>
</evidence>
<dbReference type="EMBL" id="JAUIZM010000004">
    <property type="protein sequence ID" value="KAK1390970.1"/>
    <property type="molecule type" value="Genomic_DNA"/>
</dbReference>
<accession>A0AAD8IVN5</accession>
<dbReference type="Proteomes" id="UP001237642">
    <property type="component" value="Unassembled WGS sequence"/>
</dbReference>
<comment type="subcellular location">
    <subcellularLocation>
        <location evidence="1">Membrane</location>
        <topology evidence="1">Multi-pass membrane protein</topology>
    </subcellularLocation>
</comment>
<evidence type="ECO:0000256" key="2">
    <source>
        <dbReference type="ARBA" id="ARBA00022448"/>
    </source>
</evidence>
<evidence type="ECO:0000313" key="7">
    <source>
        <dbReference type="EMBL" id="KAK1390970.1"/>
    </source>
</evidence>
<keyword evidence="8" id="KW-1185">Reference proteome</keyword>
<evidence type="ECO:0000256" key="4">
    <source>
        <dbReference type="ARBA" id="ARBA00022989"/>
    </source>
</evidence>
<comment type="caution">
    <text evidence="7">The sequence shown here is derived from an EMBL/GenBank/DDBJ whole genome shotgun (WGS) entry which is preliminary data.</text>
</comment>
<dbReference type="Gene3D" id="1.20.1510.10">
    <property type="entry name" value="Cation efflux protein transmembrane domain"/>
    <property type="match status" value="1"/>
</dbReference>
<organism evidence="7 8">
    <name type="scientific">Heracleum sosnowskyi</name>
    <dbReference type="NCBI Taxonomy" id="360622"/>
    <lineage>
        <taxon>Eukaryota</taxon>
        <taxon>Viridiplantae</taxon>
        <taxon>Streptophyta</taxon>
        <taxon>Embryophyta</taxon>
        <taxon>Tracheophyta</taxon>
        <taxon>Spermatophyta</taxon>
        <taxon>Magnoliopsida</taxon>
        <taxon>eudicotyledons</taxon>
        <taxon>Gunneridae</taxon>
        <taxon>Pentapetalae</taxon>
        <taxon>asterids</taxon>
        <taxon>campanulids</taxon>
        <taxon>Apiales</taxon>
        <taxon>Apiaceae</taxon>
        <taxon>Apioideae</taxon>
        <taxon>apioid superclade</taxon>
        <taxon>Tordylieae</taxon>
        <taxon>Tordyliinae</taxon>
        <taxon>Heracleum</taxon>
    </lineage>
</organism>
<keyword evidence="2" id="KW-0813">Transport</keyword>
<reference evidence="7" key="2">
    <citation type="submission" date="2023-05" db="EMBL/GenBank/DDBJ databases">
        <authorList>
            <person name="Schelkunov M.I."/>
        </authorList>
    </citation>
    <scope>NUCLEOTIDE SEQUENCE</scope>
    <source>
        <strain evidence="7">Hsosn_3</strain>
        <tissue evidence="7">Leaf</tissue>
    </source>
</reference>
<dbReference type="InterPro" id="IPR058533">
    <property type="entry name" value="Cation_efflux_TM"/>
</dbReference>
<dbReference type="GO" id="GO:0005384">
    <property type="term" value="F:manganese ion transmembrane transporter activity"/>
    <property type="evidence" value="ECO:0007669"/>
    <property type="project" value="TreeGrafter"/>
</dbReference>
<feature type="domain" description="Cation efflux protein transmembrane" evidence="6">
    <location>
        <begin position="66"/>
        <end position="133"/>
    </location>
</feature>
<evidence type="ECO:0000313" key="8">
    <source>
        <dbReference type="Proteomes" id="UP001237642"/>
    </source>
</evidence>
<dbReference type="PANTHER" id="PTHR43840">
    <property type="entry name" value="MITOCHONDRIAL METAL TRANSPORTER 1-RELATED"/>
    <property type="match status" value="1"/>
</dbReference>
<dbReference type="InterPro" id="IPR050291">
    <property type="entry name" value="CDF_Transporter"/>
</dbReference>
<proteinExistence type="predicted"/>
<sequence length="136" mass="15235">MYPGRVDPQAPFQFNLSKISGSLAVDGHRHAQLQSFVRSYSGDFPQSHVHLLMANLLQAQCRSRHGLWLYCRNSRNAIVQAYAKDHYFDVVTNVIGLVAAVLGDGLYWWLDPIGAITLAVYTIWNWCGTVLENAGN</sequence>
<dbReference type="Pfam" id="PF01545">
    <property type="entry name" value="Cation_efflux"/>
    <property type="match status" value="1"/>
</dbReference>
<keyword evidence="4" id="KW-1133">Transmembrane helix</keyword>
<name>A0AAD8IVN5_9APIA</name>
<dbReference type="InterPro" id="IPR027469">
    <property type="entry name" value="Cation_efflux_TMD_sf"/>
</dbReference>
<keyword evidence="3" id="KW-0812">Transmembrane</keyword>
<dbReference type="AlphaFoldDB" id="A0AAD8IVN5"/>